<keyword evidence="6" id="KW-0474">Menaquinone biosynthesis</keyword>
<evidence type="ECO:0000256" key="6">
    <source>
        <dbReference type="HAMAP-Rule" id="MF_01659"/>
    </source>
</evidence>
<dbReference type="RefSeq" id="WP_146292776.1">
    <property type="nucleotide sequence ID" value="NZ_SELH01000021.1"/>
</dbReference>
<keyword evidence="3 6" id="KW-0460">Magnesium</keyword>
<dbReference type="EMBL" id="SELH01000021">
    <property type="protein sequence ID" value="TWP27798.1"/>
    <property type="molecule type" value="Genomic_DNA"/>
</dbReference>
<dbReference type="Pfam" id="PF02776">
    <property type="entry name" value="TPP_enzyme_N"/>
    <property type="match status" value="1"/>
</dbReference>
<dbReference type="InterPro" id="IPR004433">
    <property type="entry name" value="MenaQ_synth_MenD"/>
</dbReference>
<dbReference type="AlphaFoldDB" id="A0A563DBV7"/>
<name>A0A563DBV7_9FLAO</name>
<dbReference type="PANTHER" id="PTHR42916:SF1">
    <property type="entry name" value="PROTEIN PHYLLO, CHLOROPLASTIC"/>
    <property type="match status" value="1"/>
</dbReference>
<dbReference type="Proteomes" id="UP000319499">
    <property type="component" value="Unassembled WGS sequence"/>
</dbReference>
<organism evidence="8 9">
    <name type="scientific">Apibacter muscae</name>
    <dbReference type="NCBI Taxonomy" id="2509004"/>
    <lineage>
        <taxon>Bacteria</taxon>
        <taxon>Pseudomonadati</taxon>
        <taxon>Bacteroidota</taxon>
        <taxon>Flavobacteriia</taxon>
        <taxon>Flavobacteriales</taxon>
        <taxon>Weeksellaceae</taxon>
        <taxon>Apibacter</taxon>
    </lineage>
</organism>
<proteinExistence type="inferred from homology"/>
<dbReference type="UniPathway" id="UPA00079"/>
<dbReference type="NCBIfam" id="TIGR00173">
    <property type="entry name" value="menD"/>
    <property type="match status" value="1"/>
</dbReference>
<evidence type="ECO:0000259" key="7">
    <source>
        <dbReference type="Pfam" id="PF02776"/>
    </source>
</evidence>
<keyword evidence="1 6" id="KW-0808">Transferase</keyword>
<dbReference type="GO" id="GO:0070204">
    <property type="term" value="F:2-succinyl-5-enolpyruvyl-6-hydroxy-3-cyclohexene-1-carboxylic-acid synthase activity"/>
    <property type="evidence" value="ECO:0007669"/>
    <property type="project" value="UniProtKB-UniRule"/>
</dbReference>
<dbReference type="HAMAP" id="MF_01659">
    <property type="entry name" value="MenD"/>
    <property type="match status" value="1"/>
</dbReference>
<dbReference type="OrthoDB" id="9791859at2"/>
<dbReference type="CDD" id="cd02009">
    <property type="entry name" value="TPP_SHCHC_synthase"/>
    <property type="match status" value="1"/>
</dbReference>
<dbReference type="InterPro" id="IPR029061">
    <property type="entry name" value="THDP-binding"/>
</dbReference>
<evidence type="ECO:0000256" key="4">
    <source>
        <dbReference type="ARBA" id="ARBA00023052"/>
    </source>
</evidence>
<comment type="function">
    <text evidence="6">Catalyzes the thiamine diphosphate-dependent decarboxylation of 2-oxoglutarate and the subsequent addition of the resulting succinic semialdehyde-thiamine pyrophosphate anion to isochorismate to yield 2-succinyl-5-enolpyruvyl-6-hydroxy-3-cyclohexene-1-carboxylate (SEPHCHC).</text>
</comment>
<gene>
    <name evidence="6 8" type="primary">menD</name>
    <name evidence="8" type="ORF">ETU09_06800</name>
</gene>
<comment type="caution">
    <text evidence="8">The sequence shown here is derived from an EMBL/GenBank/DDBJ whole genome shotgun (WGS) entry which is preliminary data.</text>
</comment>
<dbReference type="GO" id="GO:0030145">
    <property type="term" value="F:manganese ion binding"/>
    <property type="evidence" value="ECO:0007669"/>
    <property type="project" value="UniProtKB-UniRule"/>
</dbReference>
<feature type="domain" description="Thiamine pyrophosphate enzyme N-terminal TPP-binding" evidence="7">
    <location>
        <begin position="9"/>
        <end position="110"/>
    </location>
</feature>
<comment type="subunit">
    <text evidence="6">Homodimer.</text>
</comment>
<reference evidence="8 9" key="1">
    <citation type="submission" date="2019-02" db="EMBL/GenBank/DDBJ databases">
        <title>Apibacter muscae sp. nov.: a novel member of the house fly microbiota.</title>
        <authorList>
            <person name="Park R."/>
        </authorList>
    </citation>
    <scope>NUCLEOTIDE SEQUENCE [LARGE SCALE GENOMIC DNA]</scope>
    <source>
        <strain evidence="8 9">AL1</strain>
    </source>
</reference>
<protein>
    <recommendedName>
        <fullName evidence="6">2-succinyl-5-enolpyruvyl-6-hydroxy-3-cyclohexene-1-carboxylate synthase</fullName>
        <shortName evidence="6">SEPHCHC synthase</shortName>
        <ecNumber evidence="6">2.2.1.9</ecNumber>
    </recommendedName>
    <alternativeName>
        <fullName evidence="6">Menaquinone biosynthesis protein MenD</fullName>
    </alternativeName>
</protein>
<evidence type="ECO:0000256" key="1">
    <source>
        <dbReference type="ARBA" id="ARBA00022679"/>
    </source>
</evidence>
<dbReference type="PANTHER" id="PTHR42916">
    <property type="entry name" value="2-SUCCINYL-5-ENOLPYRUVYL-6-HYDROXY-3-CYCLOHEXENE-1-CARBOXYLATE SYNTHASE"/>
    <property type="match status" value="1"/>
</dbReference>
<keyword evidence="2 6" id="KW-0479">Metal-binding</keyword>
<comment type="cofactor">
    <cofactor evidence="6">
        <name>thiamine diphosphate</name>
        <dbReference type="ChEBI" id="CHEBI:58937"/>
    </cofactor>
    <text evidence="6">Binds 1 thiamine pyrophosphate per subunit.</text>
</comment>
<dbReference type="CDD" id="cd07037">
    <property type="entry name" value="TPP_PYR_MenD"/>
    <property type="match status" value="1"/>
</dbReference>
<dbReference type="Gene3D" id="3.40.50.1220">
    <property type="entry name" value="TPP-binding domain"/>
    <property type="match status" value="1"/>
</dbReference>
<dbReference type="InterPro" id="IPR012001">
    <property type="entry name" value="Thiamin_PyroP_enz_TPP-bd_dom"/>
</dbReference>
<sequence length="557" mass="63681">MYSTKVSVQLLGEMLYAFGINDIIISPGSRNAPLTIHFTQDTRYKCYSIVDERSAAFFALGMAQSKKKPIVICCTSGTASANYYPAIIEAYYQNIPLLVLTADRPENFVDIFDGQTIRQKNIYHNHIYGTYQLSEGNDDRSIYDNFSTIKEAITQLYNCSGPIHINIPFSEPLYELTDTLSINIEKLALPKFASDNYNWNHLINKWNSYEKKMILVGMQQPNPELNSLLESLAHREDIIVLTETTSNLKSDLFYSNIDRYISSLTDKNIDEEFNPDLLLTIGQNIVSKKIKVFLRNSNLKEHWHLDKHWHPDTYFCLTEKIKANPINFLEKLDGLPSKESLYSTLWLNHKKIKNLKHDEFLKNSSYSDLKVMEVLDAKIPNFYNLQVSNSSAIRYAQLFNFNAKNKVFCNRGASGIDGSSSTAIGFASVELNPTVLITGDIGFFYDINALWNKYIPNTFRIILMNNGGGDIFNIISGPDQISTALNEFFVTKHNRNAKLISEEFNLIYKEISCIDELEDHLPIFFSSSNQPKILEINTKNASNAKILRNYFSFLENN</sequence>
<dbReference type="Gene3D" id="3.40.50.970">
    <property type="match status" value="2"/>
</dbReference>
<dbReference type="PIRSF" id="PIRSF004983">
    <property type="entry name" value="MenD"/>
    <property type="match status" value="1"/>
</dbReference>
<evidence type="ECO:0000256" key="3">
    <source>
        <dbReference type="ARBA" id="ARBA00022842"/>
    </source>
</evidence>
<keyword evidence="5 6" id="KW-0464">Manganese</keyword>
<comment type="similarity">
    <text evidence="6">Belongs to the TPP enzyme family. MenD subfamily.</text>
</comment>
<comment type="cofactor">
    <cofactor evidence="6">
        <name>Mg(2+)</name>
        <dbReference type="ChEBI" id="CHEBI:18420"/>
    </cofactor>
    <cofactor evidence="6">
        <name>Mn(2+)</name>
        <dbReference type="ChEBI" id="CHEBI:29035"/>
    </cofactor>
</comment>
<dbReference type="SUPFAM" id="SSF52518">
    <property type="entry name" value="Thiamin diphosphate-binding fold (THDP-binding)"/>
    <property type="match status" value="2"/>
</dbReference>
<evidence type="ECO:0000256" key="2">
    <source>
        <dbReference type="ARBA" id="ARBA00022723"/>
    </source>
</evidence>
<dbReference type="GO" id="GO:0000287">
    <property type="term" value="F:magnesium ion binding"/>
    <property type="evidence" value="ECO:0007669"/>
    <property type="project" value="UniProtKB-UniRule"/>
</dbReference>
<evidence type="ECO:0000313" key="9">
    <source>
        <dbReference type="Proteomes" id="UP000319499"/>
    </source>
</evidence>
<dbReference type="UniPathway" id="UPA01057">
    <property type="reaction ID" value="UER00164"/>
</dbReference>
<keyword evidence="9" id="KW-1185">Reference proteome</keyword>
<dbReference type="EC" id="2.2.1.9" evidence="6"/>
<comment type="pathway">
    <text evidence="6">Quinol/quinone metabolism; menaquinone biosynthesis.</text>
</comment>
<comment type="catalytic activity">
    <reaction evidence="6">
        <text>isochorismate + 2-oxoglutarate + H(+) = 5-enolpyruvoyl-6-hydroxy-2-succinyl-cyclohex-3-ene-1-carboxylate + CO2</text>
        <dbReference type="Rhea" id="RHEA:25593"/>
        <dbReference type="ChEBI" id="CHEBI:15378"/>
        <dbReference type="ChEBI" id="CHEBI:16526"/>
        <dbReference type="ChEBI" id="CHEBI:16810"/>
        <dbReference type="ChEBI" id="CHEBI:29780"/>
        <dbReference type="ChEBI" id="CHEBI:58818"/>
        <dbReference type="EC" id="2.2.1.9"/>
    </reaction>
</comment>
<dbReference type="GO" id="GO:0009234">
    <property type="term" value="P:menaquinone biosynthetic process"/>
    <property type="evidence" value="ECO:0007669"/>
    <property type="project" value="UniProtKB-UniRule"/>
</dbReference>
<keyword evidence="4 6" id="KW-0786">Thiamine pyrophosphate</keyword>
<evidence type="ECO:0000313" key="8">
    <source>
        <dbReference type="EMBL" id="TWP27798.1"/>
    </source>
</evidence>
<comment type="pathway">
    <text evidence="6">Quinol/quinone metabolism; 1,4-dihydroxy-2-naphthoate biosynthesis; 1,4-dihydroxy-2-naphthoate from chorismate: step 2/7.</text>
</comment>
<accession>A0A563DBV7</accession>
<dbReference type="GO" id="GO:0030976">
    <property type="term" value="F:thiamine pyrophosphate binding"/>
    <property type="evidence" value="ECO:0007669"/>
    <property type="project" value="UniProtKB-UniRule"/>
</dbReference>
<evidence type="ECO:0000256" key="5">
    <source>
        <dbReference type="ARBA" id="ARBA00023211"/>
    </source>
</evidence>